<gene>
    <name evidence="1" type="ORF">ACFSVN_12100</name>
</gene>
<comment type="caution">
    <text evidence="1">The sequence shown here is derived from an EMBL/GenBank/DDBJ whole genome shotgun (WGS) entry which is preliminary data.</text>
</comment>
<evidence type="ECO:0000313" key="2">
    <source>
        <dbReference type="Proteomes" id="UP001597460"/>
    </source>
</evidence>
<keyword evidence="2" id="KW-1185">Reference proteome</keyword>
<name>A0ABW5JM37_9BACT</name>
<dbReference type="Proteomes" id="UP001597460">
    <property type="component" value="Unassembled WGS sequence"/>
</dbReference>
<proteinExistence type="predicted"/>
<accession>A0ABW5JM37</accession>
<protein>
    <submittedName>
        <fullName evidence="1">Uncharacterized protein</fullName>
    </submittedName>
</protein>
<sequence length="60" mass="7108">MKTIEKLQDKYGINDDKILGKWGYALFGFAAELTDEQLYYLEEENIISYIEVNRRFQLGI</sequence>
<dbReference type="RefSeq" id="WP_390303014.1">
    <property type="nucleotide sequence ID" value="NZ_JBHULI010000025.1"/>
</dbReference>
<dbReference type="EMBL" id="JBHULI010000025">
    <property type="protein sequence ID" value="MFD2533186.1"/>
    <property type="molecule type" value="Genomic_DNA"/>
</dbReference>
<reference evidence="2" key="1">
    <citation type="journal article" date="2019" name="Int. J. Syst. Evol. Microbiol.">
        <title>The Global Catalogue of Microorganisms (GCM) 10K type strain sequencing project: providing services to taxonomists for standard genome sequencing and annotation.</title>
        <authorList>
            <consortium name="The Broad Institute Genomics Platform"/>
            <consortium name="The Broad Institute Genome Sequencing Center for Infectious Disease"/>
            <person name="Wu L."/>
            <person name="Ma J."/>
        </authorList>
    </citation>
    <scope>NUCLEOTIDE SEQUENCE [LARGE SCALE GENOMIC DNA]</scope>
    <source>
        <strain evidence="2">KCTC 52042</strain>
    </source>
</reference>
<evidence type="ECO:0000313" key="1">
    <source>
        <dbReference type="EMBL" id="MFD2533186.1"/>
    </source>
</evidence>
<organism evidence="1 2">
    <name type="scientific">Gracilimonas halophila</name>
    <dbReference type="NCBI Taxonomy" id="1834464"/>
    <lineage>
        <taxon>Bacteria</taxon>
        <taxon>Pseudomonadati</taxon>
        <taxon>Balneolota</taxon>
        <taxon>Balneolia</taxon>
        <taxon>Balneolales</taxon>
        <taxon>Balneolaceae</taxon>
        <taxon>Gracilimonas</taxon>
    </lineage>
</organism>